<sequence>MGRGGTGKTSFVALTAKHFIETEQVPLLLVDLDPDQSLAEMVGVDLYASGVKTIADLITDTFIEKGGTTAGVAPTERIESHIWEEGLYEGDSFDLIAVGTKWVEGCYCLPDAALKGALGTIVKNYRYVLIDSPAGLEHLNRKVTTRVDDIFDIIGPSSKSFEHVRRAYRIIGEVGIDAGRFFIVGGYLFPESEEERARTTLPHEYLGKIAQDPIVQEHVLSGRSLLDIQKDAPGYRSVKAILERAGY</sequence>
<dbReference type="SUPFAM" id="SSF52540">
    <property type="entry name" value="P-loop containing nucleoside triphosphate hydrolases"/>
    <property type="match status" value="1"/>
</dbReference>
<dbReference type="PANTHER" id="PTHR13696">
    <property type="entry name" value="P-LOOP CONTAINING NUCLEOSIDE TRIPHOSPHATE HYDROLASE"/>
    <property type="match status" value="1"/>
</dbReference>
<dbReference type="PANTHER" id="PTHR13696:SF99">
    <property type="entry name" value="COBYRINIC ACID AC-DIAMIDE SYNTHASE"/>
    <property type="match status" value="1"/>
</dbReference>
<protein>
    <submittedName>
        <fullName evidence="2">Co dehydrogenase accessory protein cooc (Nickel insertion)</fullName>
    </submittedName>
</protein>
<dbReference type="InterPro" id="IPR050678">
    <property type="entry name" value="DNA_Partitioning_ATPase"/>
</dbReference>
<evidence type="ECO:0000313" key="2">
    <source>
        <dbReference type="EMBL" id="KUG20347.1"/>
    </source>
</evidence>
<dbReference type="InterPro" id="IPR027417">
    <property type="entry name" value="P-loop_NTPase"/>
</dbReference>
<comment type="caution">
    <text evidence="2">The sequence shown here is derived from an EMBL/GenBank/DDBJ whole genome shotgun (WGS) entry which is preliminary data.</text>
</comment>
<dbReference type="Gene3D" id="3.40.50.300">
    <property type="entry name" value="P-loop containing nucleotide triphosphate hydrolases"/>
    <property type="match status" value="1"/>
</dbReference>
<accession>A0A0W8FHI7</accession>
<dbReference type="Pfam" id="PF13614">
    <property type="entry name" value="AAA_31"/>
    <property type="match status" value="1"/>
</dbReference>
<proteinExistence type="predicted"/>
<gene>
    <name evidence="2" type="ORF">ASZ90_009929</name>
</gene>
<feature type="domain" description="AAA" evidence="1">
    <location>
        <begin position="3"/>
        <end position="157"/>
    </location>
</feature>
<name>A0A0W8FHI7_9ZZZZ</name>
<reference evidence="2" key="1">
    <citation type="journal article" date="2015" name="Proc. Natl. Acad. Sci. U.S.A.">
        <title>Networks of energetic and metabolic interactions define dynamics in microbial communities.</title>
        <authorList>
            <person name="Embree M."/>
            <person name="Liu J.K."/>
            <person name="Al-Bassam M.M."/>
            <person name="Zengler K."/>
        </authorList>
    </citation>
    <scope>NUCLEOTIDE SEQUENCE</scope>
</reference>
<dbReference type="InterPro" id="IPR025669">
    <property type="entry name" value="AAA_dom"/>
</dbReference>
<dbReference type="AlphaFoldDB" id="A0A0W8FHI7"/>
<evidence type="ECO:0000259" key="1">
    <source>
        <dbReference type="Pfam" id="PF13614"/>
    </source>
</evidence>
<dbReference type="EMBL" id="LNQE01001202">
    <property type="protein sequence ID" value="KUG20347.1"/>
    <property type="molecule type" value="Genomic_DNA"/>
</dbReference>
<organism evidence="2">
    <name type="scientific">hydrocarbon metagenome</name>
    <dbReference type="NCBI Taxonomy" id="938273"/>
    <lineage>
        <taxon>unclassified sequences</taxon>
        <taxon>metagenomes</taxon>
        <taxon>ecological metagenomes</taxon>
    </lineage>
</organism>